<dbReference type="Proteomes" id="UP000614601">
    <property type="component" value="Unassembled WGS sequence"/>
</dbReference>
<comment type="similarity">
    <text evidence="1">Belongs to the amidase family.</text>
</comment>
<dbReference type="PIRSF" id="PIRSF001221">
    <property type="entry name" value="Amidase_fungi"/>
    <property type="match status" value="1"/>
</dbReference>
<feature type="active site" description="Charge relay system" evidence="2">
    <location>
        <position position="214"/>
    </location>
</feature>
<dbReference type="InterPro" id="IPR052739">
    <property type="entry name" value="FAAH2"/>
</dbReference>
<evidence type="ECO:0000313" key="4">
    <source>
        <dbReference type="EMBL" id="CAD5219858.1"/>
    </source>
</evidence>
<reference evidence="4" key="1">
    <citation type="submission" date="2020-09" db="EMBL/GenBank/DDBJ databases">
        <authorList>
            <person name="Kikuchi T."/>
        </authorList>
    </citation>
    <scope>NUCLEOTIDE SEQUENCE</scope>
    <source>
        <strain evidence="4">SH1</strain>
    </source>
</reference>
<gene>
    <name evidence="4" type="ORF">BOKJ2_LOCUS8654</name>
</gene>
<protein>
    <recommendedName>
        <fullName evidence="3">Amidase domain-containing protein</fullName>
    </recommendedName>
</protein>
<accession>A0A811KTD8</accession>
<evidence type="ECO:0000256" key="1">
    <source>
        <dbReference type="ARBA" id="ARBA00009199"/>
    </source>
</evidence>
<feature type="active site" description="Charge relay system" evidence="2">
    <location>
        <position position="138"/>
    </location>
</feature>
<dbReference type="OrthoDB" id="6428749at2759"/>
<feature type="active site" description="Acyl-ester intermediate" evidence="2">
    <location>
        <position position="238"/>
    </location>
</feature>
<dbReference type="PROSITE" id="PS00571">
    <property type="entry name" value="AMIDASES"/>
    <property type="match status" value="1"/>
</dbReference>
<proteinExistence type="inferred from homology"/>
<sequence length="525" mass="56772">MKTDVVAAKNDLPKLPFNKFDPGAIALQVTCLAVSKFAASNAKKTVVSASSEPLLNISATNAAKDIREGRLKSTDLVTAYLNRIREVNAYINAVTESFEGKALTMAIAVDEYIALASEEEIRNLEKSRPLFGIPISIKHVFDYKGHQNICGLEHLRAANKADCNAPAVERVLQAGAIPICYTNTPPGCLCFESDNAVFGRTKSPHDSRTICGGSSGGEAALLAAQGSLIGVGTDLGGSIRVPSILCGVYGLKPHETCPLDGTIPKVNLGEGSDGMYVVGPMARYAEDLMLLQNVLTCTSITAVPSTQKPSRLYLCTPEAKPLVRLSKTVKNVTNNVADYLSQEYTLKIEDFNLVKSLKEYFVIYKEMITNSIDIPNYLSPNESVKVPKEFLKLLTGASSLSFGLLMTFYSASKKSPKGLNQEAKRQLAIVKQKVLQQLKDDAVLVFPALPDTHYFHFSYGILPSFYTTLFNLLGVPVLAVPCGKDNNGYPLSVQLVGGPGSESLLCQVAQNMEKRFGGWVQPSES</sequence>
<comment type="caution">
    <text evidence="4">The sequence shown here is derived from an EMBL/GenBank/DDBJ whole genome shotgun (WGS) entry which is preliminary data.</text>
</comment>
<evidence type="ECO:0000256" key="2">
    <source>
        <dbReference type="PIRSR" id="PIRSR001221-1"/>
    </source>
</evidence>
<evidence type="ECO:0000259" key="3">
    <source>
        <dbReference type="Pfam" id="PF01425"/>
    </source>
</evidence>
<name>A0A811KTD8_9BILA</name>
<dbReference type="Gene3D" id="3.90.1300.10">
    <property type="entry name" value="Amidase signature (AS) domain"/>
    <property type="match status" value="1"/>
</dbReference>
<dbReference type="EMBL" id="CAJFCW020000004">
    <property type="protein sequence ID" value="CAG9112965.1"/>
    <property type="molecule type" value="Genomic_DNA"/>
</dbReference>
<feature type="domain" description="Amidase" evidence="3">
    <location>
        <begin position="75"/>
        <end position="506"/>
    </location>
</feature>
<dbReference type="InterPro" id="IPR020556">
    <property type="entry name" value="Amidase_CS"/>
</dbReference>
<dbReference type="InterPro" id="IPR036928">
    <property type="entry name" value="AS_sf"/>
</dbReference>
<dbReference type="PANTHER" id="PTHR43372:SF4">
    <property type="entry name" value="FATTY-ACID AMIDE HYDROLASE 2"/>
    <property type="match status" value="1"/>
</dbReference>
<dbReference type="Proteomes" id="UP000783686">
    <property type="component" value="Unassembled WGS sequence"/>
</dbReference>
<dbReference type="GO" id="GO:0012505">
    <property type="term" value="C:endomembrane system"/>
    <property type="evidence" value="ECO:0007669"/>
    <property type="project" value="TreeGrafter"/>
</dbReference>
<dbReference type="SUPFAM" id="SSF75304">
    <property type="entry name" value="Amidase signature (AS) enzymes"/>
    <property type="match status" value="1"/>
</dbReference>
<dbReference type="AlphaFoldDB" id="A0A811KTD8"/>
<dbReference type="PANTHER" id="PTHR43372">
    <property type="entry name" value="FATTY-ACID AMIDE HYDROLASE"/>
    <property type="match status" value="1"/>
</dbReference>
<dbReference type="InterPro" id="IPR023631">
    <property type="entry name" value="Amidase_dom"/>
</dbReference>
<evidence type="ECO:0000313" key="5">
    <source>
        <dbReference type="Proteomes" id="UP000614601"/>
    </source>
</evidence>
<keyword evidence="5" id="KW-1185">Reference proteome</keyword>
<dbReference type="EMBL" id="CAJFDH010000004">
    <property type="protein sequence ID" value="CAD5219858.1"/>
    <property type="molecule type" value="Genomic_DNA"/>
</dbReference>
<dbReference type="Pfam" id="PF01425">
    <property type="entry name" value="Amidase"/>
    <property type="match status" value="1"/>
</dbReference>
<organism evidence="4 5">
    <name type="scientific">Bursaphelenchus okinawaensis</name>
    <dbReference type="NCBI Taxonomy" id="465554"/>
    <lineage>
        <taxon>Eukaryota</taxon>
        <taxon>Metazoa</taxon>
        <taxon>Ecdysozoa</taxon>
        <taxon>Nematoda</taxon>
        <taxon>Chromadorea</taxon>
        <taxon>Rhabditida</taxon>
        <taxon>Tylenchina</taxon>
        <taxon>Tylenchomorpha</taxon>
        <taxon>Aphelenchoidea</taxon>
        <taxon>Aphelenchoididae</taxon>
        <taxon>Bursaphelenchus</taxon>
    </lineage>
</organism>